<protein>
    <submittedName>
        <fullName evidence="1">Uncharacterized protein</fullName>
    </submittedName>
</protein>
<name>A0A1A9VI16_GLOAU</name>
<proteinExistence type="predicted"/>
<organism evidence="1 2">
    <name type="scientific">Glossina austeni</name>
    <name type="common">Savannah tsetse fly</name>
    <dbReference type="NCBI Taxonomy" id="7395"/>
    <lineage>
        <taxon>Eukaryota</taxon>
        <taxon>Metazoa</taxon>
        <taxon>Ecdysozoa</taxon>
        <taxon>Arthropoda</taxon>
        <taxon>Hexapoda</taxon>
        <taxon>Insecta</taxon>
        <taxon>Pterygota</taxon>
        <taxon>Neoptera</taxon>
        <taxon>Endopterygota</taxon>
        <taxon>Diptera</taxon>
        <taxon>Brachycera</taxon>
        <taxon>Muscomorpha</taxon>
        <taxon>Hippoboscoidea</taxon>
        <taxon>Glossinidae</taxon>
        <taxon>Glossina</taxon>
    </lineage>
</organism>
<accession>A0A1A9VI16</accession>
<keyword evidence="2" id="KW-1185">Reference proteome</keyword>
<sequence length="103" mass="11903">MFQVSKYYVSSKYTNPESGDPLILKCHDDRAEVPKDMHHHLLFERSDVYLTRQFWPKGNITCLSCDLNGSELSGREKTKVDASQTSVLLRNDHMMYDDICSNT</sequence>
<reference evidence="1" key="1">
    <citation type="submission" date="2020-05" db="UniProtKB">
        <authorList>
            <consortium name="EnsemblMetazoa"/>
        </authorList>
    </citation>
    <scope>IDENTIFICATION</scope>
    <source>
        <strain evidence="1">TTRI</strain>
    </source>
</reference>
<dbReference type="Proteomes" id="UP000078200">
    <property type="component" value="Unassembled WGS sequence"/>
</dbReference>
<dbReference type="AlphaFoldDB" id="A0A1A9VI16"/>
<dbReference type="VEuPathDB" id="VectorBase:GAUT038114"/>
<evidence type="ECO:0000313" key="1">
    <source>
        <dbReference type="EnsemblMetazoa" id="GAUT038114-PA"/>
    </source>
</evidence>
<dbReference type="EnsemblMetazoa" id="GAUT038114-RA">
    <property type="protein sequence ID" value="GAUT038114-PA"/>
    <property type="gene ID" value="GAUT038114"/>
</dbReference>
<evidence type="ECO:0000313" key="2">
    <source>
        <dbReference type="Proteomes" id="UP000078200"/>
    </source>
</evidence>